<keyword evidence="2" id="KW-1185">Reference proteome</keyword>
<gene>
    <name evidence="1" type="ORF">BU25DRAFT_472279</name>
</gene>
<proteinExistence type="predicted"/>
<protein>
    <submittedName>
        <fullName evidence="1">Uncharacterized protein</fullName>
    </submittedName>
</protein>
<comment type="caution">
    <text evidence="1">The sequence shown here is derived from an EMBL/GenBank/DDBJ whole genome shotgun (WGS) entry which is preliminary data.</text>
</comment>
<evidence type="ECO:0000313" key="2">
    <source>
        <dbReference type="Proteomes" id="UP000799754"/>
    </source>
</evidence>
<organism evidence="1 2">
    <name type="scientific">Macroventuria anomochaeta</name>
    <dbReference type="NCBI Taxonomy" id="301207"/>
    <lineage>
        <taxon>Eukaryota</taxon>
        <taxon>Fungi</taxon>
        <taxon>Dikarya</taxon>
        <taxon>Ascomycota</taxon>
        <taxon>Pezizomycotina</taxon>
        <taxon>Dothideomycetes</taxon>
        <taxon>Pleosporomycetidae</taxon>
        <taxon>Pleosporales</taxon>
        <taxon>Pleosporineae</taxon>
        <taxon>Didymellaceae</taxon>
        <taxon>Macroventuria</taxon>
    </lineage>
</organism>
<sequence length="68" mass="7374">MLSVCRHAPLPVSHTLTVLSYDADASLLESCEKATEVTWLLWPSSVCRQALQLLLIAGLMVIPFGSSC</sequence>
<name>A0ACB6RVL6_9PLEO</name>
<evidence type="ECO:0000313" key="1">
    <source>
        <dbReference type="EMBL" id="KAF2626091.1"/>
    </source>
</evidence>
<dbReference type="Proteomes" id="UP000799754">
    <property type="component" value="Unassembled WGS sequence"/>
</dbReference>
<dbReference type="EMBL" id="MU006722">
    <property type="protein sequence ID" value="KAF2626091.1"/>
    <property type="molecule type" value="Genomic_DNA"/>
</dbReference>
<reference evidence="1" key="1">
    <citation type="journal article" date="2020" name="Stud. Mycol.">
        <title>101 Dothideomycetes genomes: a test case for predicting lifestyles and emergence of pathogens.</title>
        <authorList>
            <person name="Haridas S."/>
            <person name="Albert R."/>
            <person name="Binder M."/>
            <person name="Bloem J."/>
            <person name="Labutti K."/>
            <person name="Salamov A."/>
            <person name="Andreopoulos B."/>
            <person name="Baker S."/>
            <person name="Barry K."/>
            <person name="Bills G."/>
            <person name="Bluhm B."/>
            <person name="Cannon C."/>
            <person name="Castanera R."/>
            <person name="Culley D."/>
            <person name="Daum C."/>
            <person name="Ezra D."/>
            <person name="Gonzalez J."/>
            <person name="Henrissat B."/>
            <person name="Kuo A."/>
            <person name="Liang C."/>
            <person name="Lipzen A."/>
            <person name="Lutzoni F."/>
            <person name="Magnuson J."/>
            <person name="Mondo S."/>
            <person name="Nolan M."/>
            <person name="Ohm R."/>
            <person name="Pangilinan J."/>
            <person name="Park H.-J."/>
            <person name="Ramirez L."/>
            <person name="Alfaro M."/>
            <person name="Sun H."/>
            <person name="Tritt A."/>
            <person name="Yoshinaga Y."/>
            <person name="Zwiers L.-H."/>
            <person name="Turgeon B."/>
            <person name="Goodwin S."/>
            <person name="Spatafora J."/>
            <person name="Crous P."/>
            <person name="Grigoriev I."/>
        </authorList>
    </citation>
    <scope>NUCLEOTIDE SEQUENCE</scope>
    <source>
        <strain evidence="1">CBS 525.71</strain>
    </source>
</reference>
<accession>A0ACB6RVL6</accession>